<dbReference type="PANTHER" id="PTHR33710">
    <property type="entry name" value="BNAC02G09200D PROTEIN"/>
    <property type="match status" value="1"/>
</dbReference>
<dbReference type="EMBL" id="QGNW01001057">
    <property type="protein sequence ID" value="RVW57287.1"/>
    <property type="molecule type" value="Genomic_DNA"/>
</dbReference>
<evidence type="ECO:0000313" key="3">
    <source>
        <dbReference type="Proteomes" id="UP000288805"/>
    </source>
</evidence>
<evidence type="ECO:0000256" key="1">
    <source>
        <dbReference type="SAM" id="MobiDB-lite"/>
    </source>
</evidence>
<feature type="compositionally biased region" description="Low complexity" evidence="1">
    <location>
        <begin position="72"/>
        <end position="83"/>
    </location>
</feature>
<comment type="caution">
    <text evidence="2">The sequence shown here is derived from an EMBL/GenBank/DDBJ whole genome shotgun (WGS) entry which is preliminary data.</text>
</comment>
<gene>
    <name evidence="2" type="ORF">CK203_079253</name>
</gene>
<accession>A0A438FBB9</accession>
<protein>
    <submittedName>
        <fullName evidence="2">Uncharacterized protein</fullName>
    </submittedName>
</protein>
<proteinExistence type="predicted"/>
<feature type="region of interest" description="Disordered" evidence="1">
    <location>
        <begin position="58"/>
        <end position="83"/>
    </location>
</feature>
<dbReference type="AlphaFoldDB" id="A0A438FBB9"/>
<dbReference type="Proteomes" id="UP000288805">
    <property type="component" value="Unassembled WGS sequence"/>
</dbReference>
<dbReference type="Gene3D" id="3.60.10.10">
    <property type="entry name" value="Endonuclease/exonuclease/phosphatase"/>
    <property type="match status" value="1"/>
</dbReference>
<dbReference type="InterPro" id="IPR036691">
    <property type="entry name" value="Endo/exonu/phosph_ase_sf"/>
</dbReference>
<reference evidence="2 3" key="1">
    <citation type="journal article" date="2018" name="PLoS Genet.">
        <title>Population sequencing reveals clonal diversity and ancestral inbreeding in the grapevine cultivar Chardonnay.</title>
        <authorList>
            <person name="Roach M.J."/>
            <person name="Johnson D.L."/>
            <person name="Bohlmann J."/>
            <person name="van Vuuren H.J."/>
            <person name="Jones S.J."/>
            <person name="Pretorius I.S."/>
            <person name="Schmidt S.A."/>
            <person name="Borneman A.R."/>
        </authorList>
    </citation>
    <scope>NUCLEOTIDE SEQUENCE [LARGE SCALE GENOMIC DNA]</scope>
    <source>
        <strain evidence="3">cv. Chardonnay</strain>
        <tissue evidence="2">Leaf</tissue>
    </source>
</reference>
<dbReference type="SUPFAM" id="SSF56219">
    <property type="entry name" value="DNase I-like"/>
    <property type="match status" value="1"/>
</dbReference>
<evidence type="ECO:0000313" key="2">
    <source>
        <dbReference type="EMBL" id="RVW57287.1"/>
    </source>
</evidence>
<feature type="region of interest" description="Disordered" evidence="1">
    <location>
        <begin position="237"/>
        <end position="257"/>
    </location>
</feature>
<name>A0A438FBB9_VITVI</name>
<organism evidence="2 3">
    <name type="scientific">Vitis vinifera</name>
    <name type="common">Grape</name>
    <dbReference type="NCBI Taxonomy" id="29760"/>
    <lineage>
        <taxon>Eukaryota</taxon>
        <taxon>Viridiplantae</taxon>
        <taxon>Streptophyta</taxon>
        <taxon>Embryophyta</taxon>
        <taxon>Tracheophyta</taxon>
        <taxon>Spermatophyta</taxon>
        <taxon>Magnoliopsida</taxon>
        <taxon>eudicotyledons</taxon>
        <taxon>Gunneridae</taxon>
        <taxon>Pentapetalae</taxon>
        <taxon>rosids</taxon>
        <taxon>Vitales</taxon>
        <taxon>Vitaceae</taxon>
        <taxon>Viteae</taxon>
        <taxon>Vitis</taxon>
    </lineage>
</organism>
<sequence>MGRERNRRLGKKKGASRAGCVMEQMQSSGQSANVVVSYEDGENCCRIDMELPFLTLMPTRESEADTSKSRQKYSGGSKSKVGSTAKVNGTLGWVLKTAVKKTVEKRPDEKGLLDNGLAHLRPISNLLEINVKGRPNEEGMLVSTDDYGPIHLGPIVNNMEQGGCECPEGVVFGFQQGSSPPMPKTKALTDEALMEEAAKLEIVEGADLGLLRMIMADGRETEVPGLSGLANGTEERIKEKKAQTGRNGKLDGRKNRKLDSSKIEKELRKLEWIVNHIGGGKERGCSSKDNRLLELIGLEKENTQYPAFLRTTRMAFTVFGMGRVAGDFNVILNPEEHSRVGSFNSDMRRFAYVIEDLQLKDLPLFEGPFTWSERVNNQSFSRLDRFLVNEEWDCRFSGSRQCVLPRLVFDHFPILLEGGWDKAPGLDGFTMAFWQFAWDFVKENVMNFFREFYEHVMQKMGFGEKLIGWIKWCISTMSFSMMVNGMPKGFFQSSRRLRQSDPLSPYLFVIAMEVVSGLRINLKKSELIPLGRVENIDDLALDFGCRVGGLLSTYLGLPLGAPFKSVSVWMEWKNASVKD</sequence>
<dbReference type="PANTHER" id="PTHR33710:SF71">
    <property type="entry name" value="ENDONUCLEASE_EXONUCLEASE_PHOSPHATASE DOMAIN-CONTAINING PROTEIN"/>
    <property type="match status" value="1"/>
</dbReference>